<dbReference type="GO" id="GO:0005739">
    <property type="term" value="C:mitochondrion"/>
    <property type="evidence" value="ECO:0007669"/>
    <property type="project" value="TreeGrafter"/>
</dbReference>
<accession>A0A370TNS1</accession>
<dbReference type="RefSeq" id="XP_031869819.1">
    <property type="nucleotide sequence ID" value="XM_032013219.1"/>
</dbReference>
<protein>
    <recommendedName>
        <fullName evidence="2">NADAR domain-containing protein</fullName>
    </recommendedName>
</protein>
<comment type="caution">
    <text evidence="3">The sequence shown here is derived from an EMBL/GenBank/DDBJ whole genome shotgun (WGS) entry which is preliminary data.</text>
</comment>
<name>A0A370TNS1_9HELO</name>
<evidence type="ECO:0000259" key="2">
    <source>
        <dbReference type="Pfam" id="PF08719"/>
    </source>
</evidence>
<dbReference type="InterPro" id="IPR037238">
    <property type="entry name" value="YbiA-like_sf"/>
</dbReference>
<dbReference type="STRING" id="2656787.A0A370TNS1"/>
<evidence type="ECO:0000313" key="3">
    <source>
        <dbReference type="EMBL" id="RDL37163.1"/>
    </source>
</evidence>
<feature type="region of interest" description="Disordered" evidence="1">
    <location>
        <begin position="1"/>
        <end position="24"/>
    </location>
</feature>
<evidence type="ECO:0000256" key="1">
    <source>
        <dbReference type="SAM" id="MobiDB-lite"/>
    </source>
</evidence>
<organism evidence="3 4">
    <name type="scientific">Venustampulla echinocandica</name>
    <dbReference type="NCBI Taxonomy" id="2656787"/>
    <lineage>
        <taxon>Eukaryota</taxon>
        <taxon>Fungi</taxon>
        <taxon>Dikarya</taxon>
        <taxon>Ascomycota</taxon>
        <taxon>Pezizomycotina</taxon>
        <taxon>Leotiomycetes</taxon>
        <taxon>Helotiales</taxon>
        <taxon>Pleuroascaceae</taxon>
        <taxon>Venustampulla</taxon>
    </lineage>
</organism>
<dbReference type="Proteomes" id="UP000254866">
    <property type="component" value="Unassembled WGS sequence"/>
</dbReference>
<feature type="domain" description="NADAR" evidence="2">
    <location>
        <begin position="27"/>
        <end position="175"/>
    </location>
</feature>
<dbReference type="CDD" id="cd15457">
    <property type="entry name" value="NADAR"/>
    <property type="match status" value="1"/>
</dbReference>
<dbReference type="SUPFAM" id="SSF143990">
    <property type="entry name" value="YbiA-like"/>
    <property type="match status" value="1"/>
</dbReference>
<dbReference type="Gene3D" id="1.10.357.40">
    <property type="entry name" value="YbiA-like"/>
    <property type="match status" value="1"/>
</dbReference>
<dbReference type="InterPro" id="IPR011009">
    <property type="entry name" value="Kinase-like_dom_sf"/>
</dbReference>
<dbReference type="AlphaFoldDB" id="A0A370TNS1"/>
<keyword evidence="4" id="KW-1185">Reference proteome</keyword>
<dbReference type="InterPro" id="IPR012816">
    <property type="entry name" value="NADAR"/>
</dbReference>
<dbReference type="InterPro" id="IPR051035">
    <property type="entry name" value="Mito_inheritance_9"/>
</dbReference>
<dbReference type="PANTHER" id="PTHR36091:SF2">
    <property type="entry name" value="AMINOGLYCOSIDE PHOSPHOTRANSFERASE DOMAIN-CONTAINING PROTEIN"/>
    <property type="match status" value="1"/>
</dbReference>
<dbReference type="NCBIfam" id="TIGR02464">
    <property type="entry name" value="ribofla_fusion"/>
    <property type="match status" value="1"/>
</dbReference>
<dbReference type="SUPFAM" id="SSF56112">
    <property type="entry name" value="Protein kinase-like (PK-like)"/>
    <property type="match status" value="1"/>
</dbReference>
<dbReference type="PANTHER" id="PTHR36091">
    <property type="entry name" value="ALTERED INHERITANCE OF MITOCHONDRIA PROTEIN 9, MITOCHONDRIAL"/>
    <property type="match status" value="1"/>
</dbReference>
<proteinExistence type="predicted"/>
<dbReference type="EMBL" id="NPIC01000003">
    <property type="protein sequence ID" value="RDL37163.1"/>
    <property type="molecule type" value="Genomic_DNA"/>
</dbReference>
<gene>
    <name evidence="3" type="ORF">BP5553_04596</name>
</gene>
<dbReference type="OrthoDB" id="206452at2759"/>
<dbReference type="GeneID" id="43597445"/>
<evidence type="ECO:0000313" key="4">
    <source>
        <dbReference type="Proteomes" id="UP000254866"/>
    </source>
</evidence>
<dbReference type="Pfam" id="PF08719">
    <property type="entry name" value="NADAR"/>
    <property type="match status" value="1"/>
</dbReference>
<feature type="compositionally biased region" description="Polar residues" evidence="1">
    <location>
        <begin position="7"/>
        <end position="23"/>
    </location>
</feature>
<reference evidence="3 4" key="1">
    <citation type="journal article" date="2018" name="IMA Fungus">
        <title>IMA Genome-F 9: Draft genome sequence of Annulohypoxylon stygium, Aspergillus mulundensis, Berkeleyomyces basicola (syn. Thielaviopsis basicola), Ceratocystis smalleyi, two Cercospora beticola strains, Coleophoma cylindrospora, Fusarium fracticaudum, Phialophora cf. hyalina, and Morchella septimelata.</title>
        <authorList>
            <person name="Wingfield B.D."/>
            <person name="Bills G.F."/>
            <person name="Dong Y."/>
            <person name="Huang W."/>
            <person name="Nel W.J."/>
            <person name="Swalarsk-Parry B.S."/>
            <person name="Vaghefi N."/>
            <person name="Wilken P.M."/>
            <person name="An Z."/>
            <person name="de Beer Z.W."/>
            <person name="De Vos L."/>
            <person name="Chen L."/>
            <person name="Duong T.A."/>
            <person name="Gao Y."/>
            <person name="Hammerbacher A."/>
            <person name="Kikkert J.R."/>
            <person name="Li Y."/>
            <person name="Li H."/>
            <person name="Li K."/>
            <person name="Li Q."/>
            <person name="Liu X."/>
            <person name="Ma X."/>
            <person name="Naidoo K."/>
            <person name="Pethybridge S.J."/>
            <person name="Sun J."/>
            <person name="Steenkamp E.T."/>
            <person name="van der Nest M.A."/>
            <person name="van Wyk S."/>
            <person name="Wingfield M.J."/>
            <person name="Xiong C."/>
            <person name="Yue Q."/>
            <person name="Zhang X."/>
        </authorList>
    </citation>
    <scope>NUCLEOTIDE SEQUENCE [LARGE SCALE GENOMIC DNA]</scope>
    <source>
        <strain evidence="3 4">BP 5553</strain>
    </source>
</reference>
<dbReference type="Gene3D" id="3.30.200.20">
    <property type="entry name" value="Phosphorylase Kinase, domain 1"/>
    <property type="match status" value="1"/>
</dbReference>
<sequence>MKRQKKSSAGLQTTQHENPTNSDGPLFFYMPDTTHGEFCQWFPSTFTISKTQMSSLIGHAIDDGDAEDSITFTCAEQFMMYCKAGRFHDKETQRRVLATTSPKEQKHLGKLTAGFTDASWDEVKSAVVLAGTIAKFGQNPKLKGKLLATGDRLLAEAASRDRIWGIGYTAKHAMSYNESLRFKERILPFNITELKKVAAAAVNKDVTSVQSFRKLAEGGFNRTFELTIDGLQVVAKLPYPSTYLKHYSVASEVATITLVRSYGVTVPKILGYSVTHSNAVGAEYIIMEKASGREIGDIYGTETVDVTAGDAAGKDACPSARQKCIGPNVAQKWWFEQRSRLKVHCGPFLQADQAFTASPIKELTWLKAHAYPRLPYVIPHRELYGYQMVSPAEIYPNCSSSSAQGRGVSITPNSRSSEFAAIQHFC</sequence>